<evidence type="ECO:0000313" key="9">
    <source>
        <dbReference type="EMBL" id="ABR49664.1"/>
    </source>
</evidence>
<dbReference type="Pfam" id="PF00483">
    <property type="entry name" value="NTP_transferase"/>
    <property type="match status" value="1"/>
</dbReference>
<dbReference type="CDD" id="cd04181">
    <property type="entry name" value="NTP_transferase"/>
    <property type="match status" value="1"/>
</dbReference>
<dbReference type="PANTHER" id="PTHR22572">
    <property type="entry name" value="SUGAR-1-PHOSPHATE GUANYL TRANSFERASE"/>
    <property type="match status" value="1"/>
</dbReference>
<keyword evidence="10" id="KW-1185">Reference proteome</keyword>
<evidence type="ECO:0000259" key="6">
    <source>
        <dbReference type="Pfam" id="PF00483"/>
    </source>
</evidence>
<dbReference type="Pfam" id="PF02878">
    <property type="entry name" value="PGM_PMM_I"/>
    <property type="match status" value="1"/>
</dbReference>
<dbReference type="SUPFAM" id="SSF53738">
    <property type="entry name" value="Phosphoglucomutase, first 3 domains"/>
    <property type="match status" value="2"/>
</dbReference>
<organism evidence="9 10">
    <name type="scientific">Alkaliphilus metalliredigens (strain QYMF)</name>
    <dbReference type="NCBI Taxonomy" id="293826"/>
    <lineage>
        <taxon>Bacteria</taxon>
        <taxon>Bacillati</taxon>
        <taxon>Bacillota</taxon>
        <taxon>Clostridia</taxon>
        <taxon>Peptostreptococcales</taxon>
        <taxon>Natronincolaceae</taxon>
        <taxon>Alkaliphilus</taxon>
    </lineage>
</organism>
<keyword evidence="9" id="KW-0808">Transferase</keyword>
<sequence>MIRIKAIIMAGGKGTRLKPLTCNIPKPMVPILNKPTMEYTVELLRKHNIKDIAVTIAHLPTVITDYFHDGGKWDVNLSYYTEETPLGTGGSVKNAEEFIDDTFIVLSGDSLTDINIKKAIEFHKNKGSKATLILKNEQMPIEYGVVITNDNGRITRFLEKPSWGEVFSNTINTGMYILEPEVLDYFQPGENFDFSKDLFPKLLEDDIPMYGYVTEDYWCDVGALNSYTETHFDILSGKVNIGLEGHQIEDGIWVGEGTQIGSGVKITPPVYIGKNCVIHEGVKIDAYTTIGDHCNIENNTSLKRSIIWNHSTLGRNSRCRGSIVCNHVHIKEHVDLYENAVIGEGSILEGRVVVKPDIRLWPYKKVEENTVVNQNLVWGTKASKTIFGFKDICGHINIDINPEFASKLGTAFASTLEEESIVILSSDASNASQMIKNALIAGVHATGAGVINIGNVVMPVNRFAVTDLRGSGGIHVRMDYSDKKLIHIEFVDKIGANIQRNTEREIENVFNREDFKRCNVEQIKSTTNIENFNYYYINNGGRLLKNSSNIKRQNPSLIVSSKSDTIQQLATEFLESIGCDVKQDYNLKGDKRIQDYLVEMTPRIKKGKVNLAVIISEDGEDIILIDGAGRIIEQEKYDALIAMMILKEGKQKKLILPYTAPYIIEEMAHIYGVEVQRVKSNPASIMNAMLAVENGQSQGLSQYTLTYNAIWAIGGILDFLVEKNIKLEDLVDELPNFYYIKEEIPCDWKDKGRIIRQIIEENQHKSIEMFEGVKINDEKGWTLILPDSTKPLFNIYTEGSSQEYAKELSIFFSGKVKELLKNQEE</sequence>
<dbReference type="Gene3D" id="3.40.120.10">
    <property type="entry name" value="Alpha-D-Glucose-1,6-Bisphosphate, subunit A, domain 3"/>
    <property type="match status" value="3"/>
</dbReference>
<dbReference type="CDD" id="cd05805">
    <property type="entry name" value="MPG1_transferase"/>
    <property type="match status" value="1"/>
</dbReference>
<dbReference type="STRING" id="293826.Amet_3538"/>
<dbReference type="InterPro" id="IPR005844">
    <property type="entry name" value="A-D-PHexomutase_a/b/a-I"/>
</dbReference>
<evidence type="ECO:0000256" key="1">
    <source>
        <dbReference type="ARBA" id="ARBA00004514"/>
    </source>
</evidence>
<dbReference type="GO" id="GO:0005975">
    <property type="term" value="P:carbohydrate metabolic process"/>
    <property type="evidence" value="ECO:0007669"/>
    <property type="project" value="InterPro"/>
</dbReference>
<reference evidence="10" key="1">
    <citation type="journal article" date="2016" name="Genome Announc.">
        <title>Complete genome sequence of Alkaliphilus metalliredigens strain QYMF, an alkaliphilic and metal-reducing bacterium isolated from borax-contaminated leachate ponds.</title>
        <authorList>
            <person name="Hwang C."/>
            <person name="Copeland A."/>
            <person name="Lucas S."/>
            <person name="Lapidus A."/>
            <person name="Barry K."/>
            <person name="Detter J.C."/>
            <person name="Glavina Del Rio T."/>
            <person name="Hammon N."/>
            <person name="Israni S."/>
            <person name="Dalin E."/>
            <person name="Tice H."/>
            <person name="Pitluck S."/>
            <person name="Chertkov O."/>
            <person name="Brettin T."/>
            <person name="Bruce D."/>
            <person name="Han C."/>
            <person name="Schmutz J."/>
            <person name="Larimer F."/>
            <person name="Land M.L."/>
            <person name="Hauser L."/>
            <person name="Kyrpides N."/>
            <person name="Mikhailova N."/>
            <person name="Ye Q."/>
            <person name="Zhou J."/>
            <person name="Richardson P."/>
            <person name="Fields M.W."/>
        </authorList>
    </citation>
    <scope>NUCLEOTIDE SEQUENCE [LARGE SCALE GENOMIC DNA]</scope>
    <source>
        <strain evidence="10">QYMF</strain>
    </source>
</reference>
<keyword evidence="4" id="KW-0396">Initiation factor</keyword>
<evidence type="ECO:0000256" key="3">
    <source>
        <dbReference type="ARBA" id="ARBA00022490"/>
    </source>
</evidence>
<comment type="similarity">
    <text evidence="2">Belongs to the phosphohexose mutase family.</text>
</comment>
<keyword evidence="5" id="KW-0648">Protein biosynthesis</keyword>
<dbReference type="EMBL" id="CP000724">
    <property type="protein sequence ID" value="ABR49664.1"/>
    <property type="molecule type" value="Genomic_DNA"/>
</dbReference>
<dbReference type="InterPro" id="IPR036900">
    <property type="entry name" value="A-D-PHexomutase_C_sf"/>
</dbReference>
<proteinExistence type="inferred from homology"/>
<evidence type="ECO:0000313" key="10">
    <source>
        <dbReference type="Proteomes" id="UP000001572"/>
    </source>
</evidence>
<dbReference type="AlphaFoldDB" id="A6TTZ6"/>
<accession>A6TTZ6</accession>
<feature type="domain" description="Alpha-D-phosphohexomutase alpha/beta/alpha" evidence="7">
    <location>
        <begin position="385"/>
        <end position="516"/>
    </location>
</feature>
<dbReference type="SUPFAM" id="SSF51161">
    <property type="entry name" value="Trimeric LpxA-like enzymes"/>
    <property type="match status" value="1"/>
</dbReference>
<dbReference type="InterPro" id="IPR056764">
    <property type="entry name" value="LbH_EIF2B3/5"/>
</dbReference>
<dbReference type="InterPro" id="IPR050486">
    <property type="entry name" value="Mannose-1P_guanyltransferase"/>
</dbReference>
<dbReference type="GO" id="GO:0016868">
    <property type="term" value="F:intramolecular phosphotransferase activity"/>
    <property type="evidence" value="ECO:0007669"/>
    <property type="project" value="InterPro"/>
</dbReference>
<dbReference type="Gene3D" id="2.160.10.10">
    <property type="entry name" value="Hexapeptide repeat proteins"/>
    <property type="match status" value="1"/>
</dbReference>
<dbReference type="eggNOG" id="COG1208">
    <property type="taxonomic scope" value="Bacteria"/>
</dbReference>
<keyword evidence="3" id="KW-0963">Cytoplasm</keyword>
<dbReference type="InterPro" id="IPR011004">
    <property type="entry name" value="Trimer_LpxA-like_sf"/>
</dbReference>
<dbReference type="KEGG" id="amt:Amet_3538"/>
<dbReference type="InterPro" id="IPR029044">
    <property type="entry name" value="Nucleotide-diphossugar_trans"/>
</dbReference>
<comment type="subcellular location">
    <subcellularLocation>
        <location evidence="1">Cytoplasm</location>
        <location evidence="1">Cytosol</location>
    </subcellularLocation>
</comment>
<evidence type="ECO:0000256" key="5">
    <source>
        <dbReference type="ARBA" id="ARBA00022917"/>
    </source>
</evidence>
<protein>
    <submittedName>
        <fullName evidence="9">Nucleotidyl transferase</fullName>
    </submittedName>
</protein>
<dbReference type="HOGENOM" id="CLU_017652_1_0_9"/>
<name>A6TTZ6_ALKMQ</name>
<feature type="domain" description="EIF2B subunit epsilon/gamma LbH" evidence="8">
    <location>
        <begin position="252"/>
        <end position="353"/>
    </location>
</feature>
<dbReference type="eggNOG" id="COG1109">
    <property type="taxonomic scope" value="Bacteria"/>
</dbReference>
<dbReference type="Proteomes" id="UP000001572">
    <property type="component" value="Chromosome"/>
</dbReference>
<dbReference type="SUPFAM" id="SSF55957">
    <property type="entry name" value="Phosphoglucomutase, C-terminal domain"/>
    <property type="match status" value="1"/>
</dbReference>
<evidence type="ECO:0000259" key="7">
    <source>
        <dbReference type="Pfam" id="PF02878"/>
    </source>
</evidence>
<evidence type="ECO:0000256" key="2">
    <source>
        <dbReference type="ARBA" id="ARBA00010231"/>
    </source>
</evidence>
<feature type="domain" description="Nucleotidyl transferase" evidence="6">
    <location>
        <begin position="5"/>
        <end position="235"/>
    </location>
</feature>
<dbReference type="GO" id="GO:0016740">
    <property type="term" value="F:transferase activity"/>
    <property type="evidence" value="ECO:0007669"/>
    <property type="project" value="UniProtKB-KW"/>
</dbReference>
<dbReference type="InterPro" id="IPR016055">
    <property type="entry name" value="A-D-PHexomutase_a/b/a-I/II/III"/>
</dbReference>
<dbReference type="InterPro" id="IPR005835">
    <property type="entry name" value="NTP_transferase_dom"/>
</dbReference>
<evidence type="ECO:0000259" key="8">
    <source>
        <dbReference type="Pfam" id="PF25084"/>
    </source>
</evidence>
<dbReference type="SUPFAM" id="SSF53448">
    <property type="entry name" value="Nucleotide-diphospho-sugar transferases"/>
    <property type="match status" value="1"/>
</dbReference>
<gene>
    <name evidence="9" type="ordered locus">Amet_3538</name>
</gene>
<evidence type="ECO:0000256" key="4">
    <source>
        <dbReference type="ARBA" id="ARBA00022540"/>
    </source>
</evidence>
<dbReference type="Pfam" id="PF25084">
    <property type="entry name" value="LbH_EIF2B"/>
    <property type="match status" value="1"/>
</dbReference>
<dbReference type="Gene3D" id="3.30.310.50">
    <property type="entry name" value="Alpha-D-phosphohexomutase, C-terminal domain"/>
    <property type="match status" value="1"/>
</dbReference>
<dbReference type="Gene3D" id="3.90.550.10">
    <property type="entry name" value="Spore Coat Polysaccharide Biosynthesis Protein SpsA, Chain A"/>
    <property type="match status" value="1"/>
</dbReference>